<dbReference type="Pfam" id="PF08530">
    <property type="entry name" value="PepX_C"/>
    <property type="match status" value="1"/>
</dbReference>
<dbReference type="SUPFAM" id="SSF53474">
    <property type="entry name" value="alpha/beta-Hydrolases"/>
    <property type="match status" value="1"/>
</dbReference>
<evidence type="ECO:0000256" key="2">
    <source>
        <dbReference type="SAM" id="MobiDB-lite"/>
    </source>
</evidence>
<proteinExistence type="predicted"/>
<feature type="domain" description="Xaa-Pro dipeptidyl-peptidase C-terminal" evidence="4">
    <location>
        <begin position="511"/>
        <end position="732"/>
    </location>
</feature>
<dbReference type="Proteomes" id="UP000008840">
    <property type="component" value="Chromosome"/>
</dbReference>
<dbReference type="InterPro" id="IPR013736">
    <property type="entry name" value="Xaa-Pro_dipept_C"/>
</dbReference>
<evidence type="ECO:0000313" key="6">
    <source>
        <dbReference type="Proteomes" id="UP000008840"/>
    </source>
</evidence>
<reference evidence="5 6" key="1">
    <citation type="journal article" date="2008" name="Genome Biol.">
        <title>The complete genome, comparative and functional analysis of Stenotrophomonas maltophilia reveals an organism heavily shielded by drug resistance determinants.</title>
        <authorList>
            <person name="Crossman L.C."/>
            <person name="Gould V.C."/>
            <person name="Dow J.M."/>
            <person name="Vernikos G.S."/>
            <person name="Okazaki A."/>
            <person name="Sebaihia M."/>
            <person name="Saunders D."/>
            <person name="Arrowsmith C."/>
            <person name="Carver T."/>
            <person name="Peters N."/>
            <person name="Adlem E."/>
            <person name="Kerhornou A."/>
            <person name="Lord A."/>
            <person name="Murphy L."/>
            <person name="Seeger K."/>
            <person name="Squares R."/>
            <person name="Rutter S."/>
            <person name="Quail M.A."/>
            <person name="Rajandream M.A."/>
            <person name="Harris D."/>
            <person name="Churcher C."/>
            <person name="Bentley S.D."/>
            <person name="Parkhill J."/>
            <person name="Thomson N.R."/>
            <person name="Avison M.B."/>
        </authorList>
    </citation>
    <scope>NUCLEOTIDE SEQUENCE [LARGE SCALE GENOMIC DNA]</scope>
    <source>
        <strain evidence="5 6">K279a</strain>
    </source>
</reference>
<sequence>MRGCAVPPSSKEAPVALRTTLAGLLLALAVGHANAADLPWSLPADASPAQVDAALQALGKGMLKSPSLTDAQRGHALVAAGQTAEARRSIQQARASLASDGDTAAVQRWVPMLLLVTAGEQDAAEYARAFHATFAALDDVAAVQAGAALSVEPAPVRAQLEQAVAAQAGATTIAEAVALELLRLRAALRAQTLAAALAPPLVAAEEQRRFAIDDALRIPVGDGVVLSAQLARPRAASVPLPAAMLFTIYTDPPKNRQKMLLAAAHGYAGIVVDARGKGQGSGTIAPYEHDGADANAAIDWISRQPWSDGRVAMYGGSYEGFTAWAAARHHHPALKTIVPYVAAIPGQGLPMENNVFLSANYGWAFYVANDPMLDNDTYNQNERWSQLPRRWYASGRPYRQIDQIDGTPNPWLQRWLDHPTYDAYWQSMVPYGDQFDDIRIPVLTITGYYDDGQISALQYFKDHLRHRPDADHALLIGPYDHRGAQSALKPMQLRGHELDPVAQFDTPALTFQWLDHMLRGAPRPALVPDRVNYQLMGANRWGHAATLDAAAGAHRRYHLSAAPASPDGYHRLQEQPPAPGQLGQTVNMADRNEMRHRYYPFPIVAAQDEADTALAYVSEPFTGPMDLVGSFSGDLKVRINKRDFDFTVTLYELMADGHRMQLSYYMGRASHVRDPGTRQLLQPGQWTHLPFDRTRMVARRLAAGSRLLVKVDVLKDAMHQVNHGSGRDVSDESAADGGTPLQVDWHSDSVLTIPLRPASDSLQ</sequence>
<name>B2FQR7_STRMK</name>
<evidence type="ECO:0000256" key="1">
    <source>
        <dbReference type="ARBA" id="ARBA00022801"/>
    </source>
</evidence>
<dbReference type="Gene3D" id="1.10.3020.10">
    <property type="entry name" value="alpha-amino acid ester hydrolase ( Helical cap domain)"/>
    <property type="match status" value="1"/>
</dbReference>
<keyword evidence="3" id="KW-0732">Signal</keyword>
<keyword evidence="6" id="KW-1185">Reference proteome</keyword>
<dbReference type="AlphaFoldDB" id="B2FQR7"/>
<dbReference type="GO" id="GO:0008239">
    <property type="term" value="F:dipeptidyl-peptidase activity"/>
    <property type="evidence" value="ECO:0007669"/>
    <property type="project" value="InterPro"/>
</dbReference>
<gene>
    <name evidence="5" type="ordered locus">Smlt2275</name>
</gene>
<dbReference type="Gene3D" id="3.40.50.1820">
    <property type="entry name" value="alpha/beta hydrolase"/>
    <property type="match status" value="1"/>
</dbReference>
<feature type="signal peptide" evidence="3">
    <location>
        <begin position="1"/>
        <end position="35"/>
    </location>
</feature>
<dbReference type="eggNOG" id="COG2936">
    <property type="taxonomic scope" value="Bacteria"/>
</dbReference>
<protein>
    <submittedName>
        <fullName evidence="5">Esterase/peptidase</fullName>
    </submittedName>
</protein>
<dbReference type="InterPro" id="IPR005674">
    <property type="entry name" value="CocE/Ser_esterase"/>
</dbReference>
<dbReference type="KEGG" id="sml:Smlt2275"/>
<keyword evidence="1" id="KW-0378">Hydrolase</keyword>
<feature type="region of interest" description="Disordered" evidence="2">
    <location>
        <begin position="722"/>
        <end position="743"/>
    </location>
</feature>
<accession>B2FQR7</accession>
<evidence type="ECO:0000259" key="4">
    <source>
        <dbReference type="SMART" id="SM00939"/>
    </source>
</evidence>
<organism evidence="5 6">
    <name type="scientific">Stenotrophomonas maltophilia (strain K279a)</name>
    <dbReference type="NCBI Taxonomy" id="522373"/>
    <lineage>
        <taxon>Bacteria</taxon>
        <taxon>Pseudomonadati</taxon>
        <taxon>Pseudomonadota</taxon>
        <taxon>Gammaproteobacteria</taxon>
        <taxon>Lysobacterales</taxon>
        <taxon>Lysobacteraceae</taxon>
        <taxon>Stenotrophomonas</taxon>
        <taxon>Stenotrophomonas maltophilia group</taxon>
    </lineage>
</organism>
<dbReference type="HOGENOM" id="CLU_021631_0_0_6"/>
<dbReference type="Pfam" id="PF02129">
    <property type="entry name" value="Peptidase_S15"/>
    <property type="match status" value="1"/>
</dbReference>
<dbReference type="SMART" id="SM00939">
    <property type="entry name" value="PepX_C"/>
    <property type="match status" value="1"/>
</dbReference>
<dbReference type="Gene3D" id="2.60.120.260">
    <property type="entry name" value="Galactose-binding domain-like"/>
    <property type="match status" value="1"/>
</dbReference>
<evidence type="ECO:0000313" key="5">
    <source>
        <dbReference type="EMBL" id="CAQ45770.1"/>
    </source>
</evidence>
<dbReference type="EnsemblBacteria" id="CAQ45770">
    <property type="protein sequence ID" value="CAQ45770"/>
    <property type="gene ID" value="Smlt2275"/>
</dbReference>
<dbReference type="InterPro" id="IPR029058">
    <property type="entry name" value="AB_hydrolase_fold"/>
</dbReference>
<feature type="chain" id="PRO_5002777991" evidence="3">
    <location>
        <begin position="36"/>
        <end position="763"/>
    </location>
</feature>
<dbReference type="NCBIfam" id="TIGR00976">
    <property type="entry name" value="CocE_NonD"/>
    <property type="match status" value="1"/>
</dbReference>
<feature type="region of interest" description="Disordered" evidence="2">
    <location>
        <begin position="563"/>
        <end position="583"/>
    </location>
</feature>
<evidence type="ECO:0000256" key="3">
    <source>
        <dbReference type="SAM" id="SignalP"/>
    </source>
</evidence>
<dbReference type="SUPFAM" id="SSF49785">
    <property type="entry name" value="Galactose-binding domain-like"/>
    <property type="match status" value="1"/>
</dbReference>
<dbReference type="InterPro" id="IPR000383">
    <property type="entry name" value="Xaa-Pro-like_dom"/>
</dbReference>
<dbReference type="InterPro" id="IPR008979">
    <property type="entry name" value="Galactose-bd-like_sf"/>
</dbReference>
<dbReference type="EMBL" id="AM743169">
    <property type="protein sequence ID" value="CAQ45770.1"/>
    <property type="molecule type" value="Genomic_DNA"/>
</dbReference>